<evidence type="ECO:0000256" key="1">
    <source>
        <dbReference type="SAM" id="MobiDB-lite"/>
    </source>
</evidence>
<dbReference type="InterPro" id="IPR036249">
    <property type="entry name" value="Thioredoxin-like_sf"/>
</dbReference>
<gene>
    <name evidence="3" type="ORF">M91_09032</name>
</gene>
<dbReference type="AlphaFoldDB" id="L8I701"/>
<sequence>MSSVDDGLYGPRCAGGELRWQQLIGAPGHIGEGQGGGLPEGDARAAPVPLQQCHGTDPTTYNVLDNPQLPQGIKDYSNQPPIPQVYLNCKFMGEVVTFFCRCTRTRELMEELKKLGICSALLDETEDQDSK</sequence>
<feature type="domain" description="Glutaredoxin" evidence="2">
    <location>
        <begin position="54"/>
        <end position="91"/>
    </location>
</feature>
<dbReference type="Pfam" id="PF00462">
    <property type="entry name" value="Glutaredoxin"/>
    <property type="match status" value="1"/>
</dbReference>
<organism evidence="3 4">
    <name type="scientific">Bos mutus</name>
    <name type="common">wild yak</name>
    <dbReference type="NCBI Taxonomy" id="72004"/>
    <lineage>
        <taxon>Eukaryota</taxon>
        <taxon>Metazoa</taxon>
        <taxon>Chordata</taxon>
        <taxon>Craniata</taxon>
        <taxon>Vertebrata</taxon>
        <taxon>Euteleostomi</taxon>
        <taxon>Mammalia</taxon>
        <taxon>Eutheria</taxon>
        <taxon>Laurasiatheria</taxon>
        <taxon>Artiodactyla</taxon>
        <taxon>Ruminantia</taxon>
        <taxon>Pecora</taxon>
        <taxon>Bovidae</taxon>
        <taxon>Bovinae</taxon>
        <taxon>Bos</taxon>
    </lineage>
</organism>
<dbReference type="PROSITE" id="PS51354">
    <property type="entry name" value="GLUTAREDOXIN_2"/>
    <property type="match status" value="1"/>
</dbReference>
<protein>
    <recommendedName>
        <fullName evidence="2">Glutaredoxin domain-containing protein</fullName>
    </recommendedName>
</protein>
<dbReference type="SUPFAM" id="SSF52833">
    <property type="entry name" value="Thioredoxin-like"/>
    <property type="match status" value="1"/>
</dbReference>
<evidence type="ECO:0000313" key="4">
    <source>
        <dbReference type="Proteomes" id="UP000011080"/>
    </source>
</evidence>
<evidence type="ECO:0000259" key="2">
    <source>
        <dbReference type="Pfam" id="PF00462"/>
    </source>
</evidence>
<name>L8I701_9CETA</name>
<feature type="region of interest" description="Disordered" evidence="1">
    <location>
        <begin position="29"/>
        <end position="50"/>
    </location>
</feature>
<dbReference type="InterPro" id="IPR002109">
    <property type="entry name" value="Glutaredoxin"/>
</dbReference>
<proteinExistence type="predicted"/>
<reference evidence="3 4" key="1">
    <citation type="journal article" date="2012" name="Nat. Genet.">
        <title>The yak genome and adaptation to life at high altitude.</title>
        <authorList>
            <person name="Qiu Q."/>
            <person name="Zhang G."/>
            <person name="Ma T."/>
            <person name="Qian W."/>
            <person name="Wang J."/>
            <person name="Ye Z."/>
            <person name="Cao C."/>
            <person name="Hu Q."/>
            <person name="Kim J."/>
            <person name="Larkin D.M."/>
            <person name="Auvil L."/>
            <person name="Capitanu B."/>
            <person name="Ma J."/>
            <person name="Lewin H.A."/>
            <person name="Qian X."/>
            <person name="Lang Y."/>
            <person name="Zhou R."/>
            <person name="Wang L."/>
            <person name="Wang K."/>
            <person name="Xia J."/>
            <person name="Liao S."/>
            <person name="Pan S."/>
            <person name="Lu X."/>
            <person name="Hou H."/>
            <person name="Wang Y."/>
            <person name="Zang X."/>
            <person name="Yin Y."/>
            <person name="Ma H."/>
            <person name="Zhang J."/>
            <person name="Wang Z."/>
            <person name="Zhang Y."/>
            <person name="Zhang D."/>
            <person name="Yonezawa T."/>
            <person name="Hasegawa M."/>
            <person name="Zhong Y."/>
            <person name="Liu W."/>
            <person name="Zhang Y."/>
            <person name="Huang Z."/>
            <person name="Zhang S."/>
            <person name="Long R."/>
            <person name="Yang H."/>
            <person name="Wang J."/>
            <person name="Lenstra J.A."/>
            <person name="Cooper D.N."/>
            <person name="Wu Y."/>
            <person name="Wang J."/>
            <person name="Shi P."/>
            <person name="Wang J."/>
            <person name="Liu J."/>
        </authorList>
    </citation>
    <scope>NUCLEOTIDE SEQUENCE [LARGE SCALE GENOMIC DNA]</scope>
    <source>
        <strain evidence="4">yakQH1</strain>
    </source>
</reference>
<accession>L8I701</accession>
<dbReference type="Gene3D" id="3.40.30.10">
    <property type="entry name" value="Glutaredoxin"/>
    <property type="match status" value="1"/>
</dbReference>
<dbReference type="EMBL" id="JH881838">
    <property type="protein sequence ID" value="ELR51998.1"/>
    <property type="molecule type" value="Genomic_DNA"/>
</dbReference>
<evidence type="ECO:0000313" key="3">
    <source>
        <dbReference type="EMBL" id="ELR51998.1"/>
    </source>
</evidence>
<dbReference type="Proteomes" id="UP000011080">
    <property type="component" value="Unassembled WGS sequence"/>
</dbReference>
<feature type="compositionally biased region" description="Gly residues" evidence="1">
    <location>
        <begin position="29"/>
        <end position="39"/>
    </location>
</feature>